<proteinExistence type="predicted"/>
<evidence type="ECO:0000313" key="2">
    <source>
        <dbReference type="EMBL" id="KJK33691.1"/>
    </source>
</evidence>
<feature type="compositionally biased region" description="Basic residues" evidence="1">
    <location>
        <begin position="61"/>
        <end position="74"/>
    </location>
</feature>
<feature type="compositionally biased region" description="Low complexity" evidence="1">
    <location>
        <begin position="30"/>
        <end position="53"/>
    </location>
</feature>
<name>A0A0M2GF62_9ACTN</name>
<organism evidence="2 3">
    <name type="scientific">Streptomyces variegatus</name>
    <dbReference type="NCBI Taxonomy" id="284040"/>
    <lineage>
        <taxon>Bacteria</taxon>
        <taxon>Bacillati</taxon>
        <taxon>Actinomycetota</taxon>
        <taxon>Actinomycetes</taxon>
        <taxon>Kitasatosporales</taxon>
        <taxon>Streptomycetaceae</taxon>
        <taxon>Streptomyces</taxon>
    </lineage>
</organism>
<protein>
    <submittedName>
        <fullName evidence="2">Uncharacterized protein</fullName>
    </submittedName>
</protein>
<evidence type="ECO:0000256" key="1">
    <source>
        <dbReference type="SAM" id="MobiDB-lite"/>
    </source>
</evidence>
<keyword evidence="3" id="KW-1185">Reference proteome</keyword>
<reference evidence="3" key="1">
    <citation type="submission" date="2015-02" db="EMBL/GenBank/DDBJ databases">
        <authorList>
            <person name="Ju K.-S."/>
            <person name="Doroghazi J.R."/>
            <person name="Metcalf W."/>
        </authorList>
    </citation>
    <scope>NUCLEOTIDE SEQUENCE [LARGE SCALE GENOMIC DNA]</scope>
    <source>
        <strain evidence="3">NRRL B-16380</strain>
    </source>
</reference>
<sequence length="74" mass="7700">MAGSSGAPATTLRSAGAAWARRRPSRWRRPPSVFSCASCAASAARPPRGGVRPEACDGSRRRGGKGARAGHRVR</sequence>
<dbReference type="EMBL" id="JYJH01000091">
    <property type="protein sequence ID" value="KJK33691.1"/>
    <property type="molecule type" value="Genomic_DNA"/>
</dbReference>
<gene>
    <name evidence="2" type="ORF">UK15_38775</name>
</gene>
<accession>A0A0M2GF62</accession>
<dbReference type="AlphaFoldDB" id="A0A0M2GF62"/>
<dbReference type="PATRIC" id="fig|284040.3.peg.8352"/>
<dbReference type="Proteomes" id="UP000034786">
    <property type="component" value="Unassembled WGS sequence"/>
</dbReference>
<evidence type="ECO:0000313" key="3">
    <source>
        <dbReference type="Proteomes" id="UP000034786"/>
    </source>
</evidence>
<feature type="region of interest" description="Disordered" evidence="1">
    <location>
        <begin position="1"/>
        <end position="74"/>
    </location>
</feature>
<feature type="compositionally biased region" description="Basic residues" evidence="1">
    <location>
        <begin position="20"/>
        <end position="29"/>
    </location>
</feature>
<comment type="caution">
    <text evidence="2">The sequence shown here is derived from an EMBL/GenBank/DDBJ whole genome shotgun (WGS) entry which is preliminary data.</text>
</comment>